<accession>E1R775</accession>
<proteinExistence type="predicted"/>
<sequence>MRDNNLFLEVLALFSEGRLCSVKDAADRLSIDADFAAYLIDELCRRGYLKMMNFSAPGEAVSCASCCRSGACPRSVPHAGATQGPRIWSLSFLGQGALGKG</sequence>
<organism evidence="1 2">
    <name type="scientific">Sediminispirochaeta smaragdinae (strain DSM 11293 / JCM 15392 / SEBR 4228)</name>
    <name type="common">Spirochaeta smaragdinae</name>
    <dbReference type="NCBI Taxonomy" id="573413"/>
    <lineage>
        <taxon>Bacteria</taxon>
        <taxon>Pseudomonadati</taxon>
        <taxon>Spirochaetota</taxon>
        <taxon>Spirochaetia</taxon>
        <taxon>Spirochaetales</taxon>
        <taxon>Spirochaetaceae</taxon>
        <taxon>Sediminispirochaeta</taxon>
    </lineage>
</organism>
<dbReference type="KEGG" id="ssm:Spirs_3492"/>
<gene>
    <name evidence="1" type="ordered locus">Spirs_3492</name>
</gene>
<reference evidence="1 2" key="1">
    <citation type="journal article" date="2010" name="Stand. Genomic Sci.">
        <title>Complete genome sequence of Spirochaeta smaragdinae type strain (SEBR 4228).</title>
        <authorList>
            <person name="Mavromatis K."/>
            <person name="Yasawong M."/>
            <person name="Chertkov O."/>
            <person name="Lapidus A."/>
            <person name="Lucas S."/>
            <person name="Nolan M."/>
            <person name="Del Rio T.G."/>
            <person name="Tice H."/>
            <person name="Cheng J.F."/>
            <person name="Pitluck S."/>
            <person name="Liolios K."/>
            <person name="Ivanova N."/>
            <person name="Tapia R."/>
            <person name="Han C."/>
            <person name="Bruce D."/>
            <person name="Goodwin L."/>
            <person name="Pati A."/>
            <person name="Chen A."/>
            <person name="Palaniappan K."/>
            <person name="Land M."/>
            <person name="Hauser L."/>
            <person name="Chang Y.J."/>
            <person name="Jeffries C.D."/>
            <person name="Detter J.C."/>
            <person name="Rohde M."/>
            <person name="Brambilla E."/>
            <person name="Spring S."/>
            <person name="Goker M."/>
            <person name="Sikorski J."/>
            <person name="Woyke T."/>
            <person name="Bristow J."/>
            <person name="Eisen J.A."/>
            <person name="Markowitz V."/>
            <person name="Hugenholtz P."/>
            <person name="Klenk H.P."/>
            <person name="Kyrpides N.C."/>
        </authorList>
    </citation>
    <scope>NUCLEOTIDE SEQUENCE [LARGE SCALE GENOMIC DNA]</scope>
    <source>
        <strain evidence="2">DSM 11293 / JCM 15392 / SEBR 4228</strain>
    </source>
</reference>
<dbReference type="AlphaFoldDB" id="E1R775"/>
<dbReference type="STRING" id="573413.Spirs_3492"/>
<name>E1R775_SEDSS</name>
<dbReference type="HOGENOM" id="CLU_2289912_0_0_12"/>
<keyword evidence="2" id="KW-1185">Reference proteome</keyword>
<evidence type="ECO:0000313" key="2">
    <source>
        <dbReference type="Proteomes" id="UP000002318"/>
    </source>
</evidence>
<protein>
    <recommendedName>
        <fullName evidence="3">Transcriptional regulator HTH-type FeoC domain-containing protein</fullName>
    </recommendedName>
</protein>
<dbReference type="RefSeq" id="WP_013256039.1">
    <property type="nucleotide sequence ID" value="NC_014364.1"/>
</dbReference>
<evidence type="ECO:0000313" key="1">
    <source>
        <dbReference type="EMBL" id="ADK82580.1"/>
    </source>
</evidence>
<dbReference type="OrthoDB" id="9840053at2"/>
<dbReference type="Proteomes" id="UP000002318">
    <property type="component" value="Chromosome"/>
</dbReference>
<dbReference type="EMBL" id="CP002116">
    <property type="protein sequence ID" value="ADK82580.1"/>
    <property type="molecule type" value="Genomic_DNA"/>
</dbReference>
<evidence type="ECO:0008006" key="3">
    <source>
        <dbReference type="Google" id="ProtNLM"/>
    </source>
</evidence>